<keyword evidence="4" id="KW-1185">Reference proteome</keyword>
<feature type="signal peptide" evidence="1">
    <location>
        <begin position="1"/>
        <end position="25"/>
    </location>
</feature>
<name>A0A1H0EU81_9GAMM</name>
<evidence type="ECO:0000313" key="3">
    <source>
        <dbReference type="EMBL" id="SDN85883.1"/>
    </source>
</evidence>
<dbReference type="EMBL" id="FNIV01000002">
    <property type="protein sequence ID" value="SDN85883.1"/>
    <property type="molecule type" value="Genomic_DNA"/>
</dbReference>
<evidence type="ECO:0000256" key="1">
    <source>
        <dbReference type="SAM" id="SignalP"/>
    </source>
</evidence>
<reference evidence="4" key="1">
    <citation type="submission" date="2016-10" db="EMBL/GenBank/DDBJ databases">
        <authorList>
            <person name="Varghese N."/>
            <person name="Submissions S."/>
        </authorList>
    </citation>
    <scope>NUCLEOTIDE SEQUENCE [LARGE SCALE GENOMIC DNA]</scope>
    <source>
        <strain evidence="4">CGMCC 1.6444</strain>
    </source>
</reference>
<dbReference type="OrthoDB" id="8479562at2"/>
<proteinExistence type="predicted"/>
<dbReference type="AlphaFoldDB" id="A0A1H0EU81"/>
<dbReference type="STRING" id="419597.SAMN04487957_102198"/>
<feature type="chain" id="PRO_5011713285" description="FlgO domain-containing protein" evidence="1">
    <location>
        <begin position="26"/>
        <end position="182"/>
    </location>
</feature>
<sequence>MPPLRHALLLGCLVLALGLAGCANHAGALHNAPPAPTLEESLGDAAGGMLASFPALEESDPVVVAASLIDLEAPEVTSTFGRLAAEATLAALAEGGVATREVLLEGAGVLRYVDGLSSPRQRVLQRPTLSDADALLLGTYAQGEHRLYVTLRVVAVADASILASARLSLVLDDDLRRLLRQR</sequence>
<keyword evidence="1" id="KW-0732">Signal</keyword>
<dbReference type="PROSITE" id="PS51257">
    <property type="entry name" value="PROKAR_LIPOPROTEIN"/>
    <property type="match status" value="1"/>
</dbReference>
<organism evidence="3 4">
    <name type="scientific">Halomonas shengliensis</name>
    <dbReference type="NCBI Taxonomy" id="419597"/>
    <lineage>
        <taxon>Bacteria</taxon>
        <taxon>Pseudomonadati</taxon>
        <taxon>Pseudomonadota</taxon>
        <taxon>Gammaproteobacteria</taxon>
        <taxon>Oceanospirillales</taxon>
        <taxon>Halomonadaceae</taxon>
        <taxon>Halomonas</taxon>
    </lineage>
</organism>
<evidence type="ECO:0000259" key="2">
    <source>
        <dbReference type="Pfam" id="PF17680"/>
    </source>
</evidence>
<evidence type="ECO:0000313" key="4">
    <source>
        <dbReference type="Proteomes" id="UP000199075"/>
    </source>
</evidence>
<dbReference type="RefSeq" id="WP_089677062.1">
    <property type="nucleotide sequence ID" value="NZ_FNIV01000002.1"/>
</dbReference>
<accession>A0A1H0EU81</accession>
<feature type="domain" description="FlgO" evidence="2">
    <location>
        <begin position="45"/>
        <end position="169"/>
    </location>
</feature>
<dbReference type="Proteomes" id="UP000199075">
    <property type="component" value="Unassembled WGS sequence"/>
</dbReference>
<dbReference type="Pfam" id="PF17680">
    <property type="entry name" value="FlgO"/>
    <property type="match status" value="1"/>
</dbReference>
<gene>
    <name evidence="3" type="ORF">SAMN04487957_102198</name>
</gene>
<protein>
    <recommendedName>
        <fullName evidence="2">FlgO domain-containing protein</fullName>
    </recommendedName>
</protein>
<dbReference type="InterPro" id="IPR041215">
    <property type="entry name" value="FlgO_dom"/>
</dbReference>